<organism evidence="2 3">
    <name type="scientific">Caenorhabditis angaria</name>
    <dbReference type="NCBI Taxonomy" id="860376"/>
    <lineage>
        <taxon>Eukaryota</taxon>
        <taxon>Metazoa</taxon>
        <taxon>Ecdysozoa</taxon>
        <taxon>Nematoda</taxon>
        <taxon>Chromadorea</taxon>
        <taxon>Rhabditida</taxon>
        <taxon>Rhabditina</taxon>
        <taxon>Rhabditomorpha</taxon>
        <taxon>Rhabditoidea</taxon>
        <taxon>Rhabditidae</taxon>
        <taxon>Peloderinae</taxon>
        <taxon>Caenorhabditis</taxon>
    </lineage>
</organism>
<feature type="region of interest" description="Disordered" evidence="1">
    <location>
        <begin position="68"/>
        <end position="93"/>
    </location>
</feature>
<proteinExistence type="predicted"/>
<evidence type="ECO:0000256" key="1">
    <source>
        <dbReference type="SAM" id="MobiDB-lite"/>
    </source>
</evidence>
<dbReference type="EMBL" id="CANHGI010000006">
    <property type="protein sequence ID" value="CAI5454995.1"/>
    <property type="molecule type" value="Genomic_DNA"/>
</dbReference>
<comment type="caution">
    <text evidence="2">The sequence shown here is derived from an EMBL/GenBank/DDBJ whole genome shotgun (WGS) entry which is preliminary data.</text>
</comment>
<gene>
    <name evidence="2" type="ORF">CAMP_LOCUS17632</name>
</gene>
<evidence type="ECO:0000313" key="2">
    <source>
        <dbReference type="EMBL" id="CAI5454995.1"/>
    </source>
</evidence>
<name>A0A9P1J3I0_9PELO</name>
<dbReference type="AlphaFoldDB" id="A0A9P1J3I0"/>
<accession>A0A9P1J3I0</accession>
<protein>
    <submittedName>
        <fullName evidence="2">Uncharacterized protein</fullName>
    </submittedName>
</protein>
<evidence type="ECO:0000313" key="3">
    <source>
        <dbReference type="Proteomes" id="UP001152747"/>
    </source>
</evidence>
<reference evidence="2" key="1">
    <citation type="submission" date="2022-11" db="EMBL/GenBank/DDBJ databases">
        <authorList>
            <person name="Kikuchi T."/>
        </authorList>
    </citation>
    <scope>NUCLEOTIDE SEQUENCE</scope>
    <source>
        <strain evidence="2">PS1010</strain>
    </source>
</reference>
<keyword evidence="3" id="KW-1185">Reference proteome</keyword>
<sequence>MKAQRKVPIPEGLDLESENESDIEATFRQPIHHPIYELGEEVNCWIACWIASVGLLVFGLHRYMEQQDSTLSWKKAKESKKKTKKEATRRIDE</sequence>
<dbReference type="Proteomes" id="UP001152747">
    <property type="component" value="Unassembled WGS sequence"/>
</dbReference>